<organism evidence="2 3">
    <name type="scientific">Parapusillimonas granuli</name>
    <dbReference type="NCBI Taxonomy" id="380911"/>
    <lineage>
        <taxon>Bacteria</taxon>
        <taxon>Pseudomonadati</taxon>
        <taxon>Pseudomonadota</taxon>
        <taxon>Betaproteobacteria</taxon>
        <taxon>Burkholderiales</taxon>
        <taxon>Alcaligenaceae</taxon>
        <taxon>Parapusillimonas</taxon>
    </lineage>
</organism>
<dbReference type="PANTHER" id="PTHR34383">
    <property type="entry name" value="POLYPHOSPHATE:AMP PHOSPHOTRANSFERASE-RELATED"/>
    <property type="match status" value="1"/>
</dbReference>
<dbReference type="InterPro" id="IPR022488">
    <property type="entry name" value="PPK2-related"/>
</dbReference>
<dbReference type="Pfam" id="PF03976">
    <property type="entry name" value="PPK2"/>
    <property type="match status" value="2"/>
</dbReference>
<name>A0A853G0T7_9BURK</name>
<dbReference type="InterPro" id="IPR027417">
    <property type="entry name" value="P-loop_NTPase"/>
</dbReference>
<proteinExistence type="predicted"/>
<dbReference type="PANTHER" id="PTHR34383:SF3">
    <property type="entry name" value="POLYPHOSPHATE:AMP PHOSPHOTRANSFERASE"/>
    <property type="match status" value="1"/>
</dbReference>
<dbReference type="Gene3D" id="3.40.50.300">
    <property type="entry name" value="P-loop containing nucleotide triphosphate hydrolases"/>
    <property type="match status" value="2"/>
</dbReference>
<dbReference type="GO" id="GO:0006797">
    <property type="term" value="P:polyphosphate metabolic process"/>
    <property type="evidence" value="ECO:0007669"/>
    <property type="project" value="InterPro"/>
</dbReference>
<keyword evidence="2" id="KW-0808">Transferase</keyword>
<feature type="domain" description="Polyphosphate kinase-2-related" evidence="1">
    <location>
        <begin position="266"/>
        <end position="488"/>
    </location>
</feature>
<dbReference type="RefSeq" id="WP_180155292.1">
    <property type="nucleotide sequence ID" value="NZ_JACCEM010000005.1"/>
</dbReference>
<accession>A0A853G0T7</accession>
<dbReference type="SUPFAM" id="SSF52540">
    <property type="entry name" value="P-loop containing nucleoside triphosphate hydrolases"/>
    <property type="match status" value="2"/>
</dbReference>
<dbReference type="NCBIfam" id="TIGR03708">
    <property type="entry name" value="poly_P_AMP_trns"/>
    <property type="match status" value="1"/>
</dbReference>
<gene>
    <name evidence="2" type="primary">pap</name>
    <name evidence="2" type="ORF">H0A72_11320</name>
</gene>
<reference evidence="2 3" key="1">
    <citation type="submission" date="2020-07" db="EMBL/GenBank/DDBJ databases">
        <title>Taxonomic revisions and descriptions of new bacterial species based on genomic comparisons in the high-G+C-content subgroup of the family Alcaligenaceae.</title>
        <authorList>
            <person name="Szabo A."/>
            <person name="Felfoldi T."/>
        </authorList>
    </citation>
    <scope>NUCLEOTIDE SEQUENCE [LARGE SCALE GENOMIC DNA]</scope>
    <source>
        <strain evidence="2 3">LMG 24012</strain>
    </source>
</reference>
<dbReference type="EMBL" id="JACCEM010000005">
    <property type="protein sequence ID" value="NYT49899.1"/>
    <property type="molecule type" value="Genomic_DNA"/>
</dbReference>
<keyword evidence="3" id="KW-1185">Reference proteome</keyword>
<sequence>MFTIAETDPALTKDQAKPIEARLRTALLKAQYKRLQQNGRALLVVIAGMDGCGKGAAVSLLNEWMDARHIRTLAFGEPSAEERAQPFFWRYWRRLPPRGRTGIVFGSWYKPLLAEAARKSPNLRKLSALAQEIRRFEETLNDNGVQIVKLWFHLSREAQARRTDQLLADPDTAWQVMPEDIKVRKKFDRLRKAGELAIRLSNDPSRPWQIIPAADPLMRAACTGKAVLAALRTAPARPPALPAAPGGAPVPTVLQDLDYSLSLPQSADYDRELARLQARLAQLTRHDKFRKLPLVLVFEGQDAAGKGGAIRRITHALDARQFHALPIGAPNQYEQAFPYLWRFWQNLPLPGAIAIFDRSWYGRVLVERVEKLCTPAEWRRAYGEINEFESLLRDNGALVLKFWLAVSKEKQLERFHEREQSPFKSFKITPEDWRNREKWDDYLDAANEMFEHTSTDACPWHIFPADDKRYARIKVLQTIVDALEHAMKLRTAP</sequence>
<dbReference type="AlphaFoldDB" id="A0A853G0T7"/>
<dbReference type="GO" id="GO:0043751">
    <property type="term" value="F:polyphosphate:AMP phosphotransferase activity"/>
    <property type="evidence" value="ECO:0007669"/>
    <property type="project" value="InterPro"/>
</dbReference>
<evidence type="ECO:0000313" key="2">
    <source>
        <dbReference type="EMBL" id="NYT49899.1"/>
    </source>
</evidence>
<dbReference type="InterPro" id="IPR022489">
    <property type="entry name" value="PolyP_AMP_Tfrase"/>
</dbReference>
<feature type="domain" description="Polyphosphate kinase-2-related" evidence="1">
    <location>
        <begin position="13"/>
        <end position="218"/>
    </location>
</feature>
<protein>
    <submittedName>
        <fullName evidence="2">Polyphosphate:AMP phosphotransferase</fullName>
    </submittedName>
</protein>
<dbReference type="Proteomes" id="UP000559809">
    <property type="component" value="Unassembled WGS sequence"/>
</dbReference>
<evidence type="ECO:0000313" key="3">
    <source>
        <dbReference type="Proteomes" id="UP000559809"/>
    </source>
</evidence>
<evidence type="ECO:0000259" key="1">
    <source>
        <dbReference type="Pfam" id="PF03976"/>
    </source>
</evidence>
<comment type="caution">
    <text evidence="2">The sequence shown here is derived from an EMBL/GenBank/DDBJ whole genome shotgun (WGS) entry which is preliminary data.</text>
</comment>